<reference evidence="1 2" key="1">
    <citation type="submission" date="2020-05" db="EMBL/GenBank/DDBJ databases">
        <title>Whole genome shotgun sequence of Streptomyces fulvorobeus NBRC 15897.</title>
        <authorList>
            <person name="Komaki H."/>
            <person name="Tamura T."/>
        </authorList>
    </citation>
    <scope>NUCLEOTIDE SEQUENCE [LARGE SCALE GENOMIC DNA]</scope>
    <source>
        <strain evidence="1 2">NBRC 15897</strain>
    </source>
</reference>
<evidence type="ECO:0000313" key="1">
    <source>
        <dbReference type="EMBL" id="GFN00822.1"/>
    </source>
</evidence>
<dbReference type="EMBL" id="BLWC01000001">
    <property type="protein sequence ID" value="GFN00822.1"/>
    <property type="molecule type" value="Genomic_DNA"/>
</dbReference>
<comment type="caution">
    <text evidence="1">The sequence shown here is derived from an EMBL/GenBank/DDBJ whole genome shotgun (WGS) entry which is preliminary data.</text>
</comment>
<evidence type="ECO:0000313" key="2">
    <source>
        <dbReference type="Proteomes" id="UP000498980"/>
    </source>
</evidence>
<keyword evidence="2" id="KW-1185">Reference proteome</keyword>
<sequence>MNLRRGHREGRLGRGVVGEIVRRRFHGAGGRHEERIRRPDLKAEFTEALHEQRVLDGRVLAALEPGPALGADELGGLAGRCCSQSWLFHLWLRREHLDVIP</sequence>
<gene>
    <name evidence="1" type="ORF">Sfulv_56320</name>
</gene>
<proteinExistence type="predicted"/>
<name>A0A7J0CE79_9ACTN</name>
<dbReference type="AlphaFoldDB" id="A0A7J0CE79"/>
<organism evidence="1 2">
    <name type="scientific">Streptomyces fulvorobeus</name>
    <dbReference type="NCBI Taxonomy" id="284028"/>
    <lineage>
        <taxon>Bacteria</taxon>
        <taxon>Bacillati</taxon>
        <taxon>Actinomycetota</taxon>
        <taxon>Actinomycetes</taxon>
        <taxon>Kitasatosporales</taxon>
        <taxon>Streptomycetaceae</taxon>
        <taxon>Streptomyces</taxon>
    </lineage>
</organism>
<dbReference type="Proteomes" id="UP000498980">
    <property type="component" value="Unassembled WGS sequence"/>
</dbReference>
<accession>A0A7J0CE79</accession>
<protein>
    <submittedName>
        <fullName evidence="1">Uncharacterized protein</fullName>
    </submittedName>
</protein>